<dbReference type="Proteomes" id="UP000682843">
    <property type="component" value="Chromosome"/>
</dbReference>
<sequence length="154" mass="17025">MSDNGRDRNIRLFGLWHEQNGACFYCDGPTFIPERENKDAARVRLRIEAGVSGSGRHLNQHVATIDKAAKAMACKFCNCSRGSRDAGKHRTAMQTLVAAERHPVNRLIESYDDCRLAWTTCVSQTALAGRRAVHVAYADAGPDPSVEILRADQL</sequence>
<name>A0ABX8ACB5_9BRAD</name>
<organism evidence="1 2">
    <name type="scientific">Tardiphaga alba</name>
    <dbReference type="NCBI Taxonomy" id="340268"/>
    <lineage>
        <taxon>Bacteria</taxon>
        <taxon>Pseudomonadati</taxon>
        <taxon>Pseudomonadota</taxon>
        <taxon>Alphaproteobacteria</taxon>
        <taxon>Hyphomicrobiales</taxon>
        <taxon>Nitrobacteraceae</taxon>
        <taxon>Tardiphaga</taxon>
    </lineage>
</organism>
<gene>
    <name evidence="1" type="ORF">RPMA_15320</name>
</gene>
<dbReference type="RefSeq" id="WP_211908385.1">
    <property type="nucleotide sequence ID" value="NZ_CP036498.1"/>
</dbReference>
<keyword evidence="2" id="KW-1185">Reference proteome</keyword>
<reference evidence="1 2" key="1">
    <citation type="submission" date="2019-02" db="EMBL/GenBank/DDBJ databases">
        <title>Emended description of the genus Rhodopseudomonas and description of Rhodopseudomonas albus sp. nov., a non-phototrophic, heavy-metal-tolerant bacterium isolated from garden soil.</title>
        <authorList>
            <person name="Bao Z."/>
            <person name="Cao W.W."/>
            <person name="Sato Y."/>
            <person name="Nishizawa T."/>
            <person name="Zhao J."/>
            <person name="Guo Y."/>
            <person name="Ohta H."/>
        </authorList>
    </citation>
    <scope>NUCLEOTIDE SEQUENCE [LARGE SCALE GENOMIC DNA]</scope>
    <source>
        <strain evidence="1 2">SK50-23</strain>
    </source>
</reference>
<proteinExistence type="predicted"/>
<accession>A0ABX8ACB5</accession>
<evidence type="ECO:0000313" key="1">
    <source>
        <dbReference type="EMBL" id="QUS40045.1"/>
    </source>
</evidence>
<protein>
    <recommendedName>
        <fullName evidence="3">HNH endonuclease</fullName>
    </recommendedName>
</protein>
<evidence type="ECO:0008006" key="3">
    <source>
        <dbReference type="Google" id="ProtNLM"/>
    </source>
</evidence>
<dbReference type="EMBL" id="CP036498">
    <property type="protein sequence ID" value="QUS40045.1"/>
    <property type="molecule type" value="Genomic_DNA"/>
</dbReference>
<evidence type="ECO:0000313" key="2">
    <source>
        <dbReference type="Proteomes" id="UP000682843"/>
    </source>
</evidence>